<keyword evidence="3" id="KW-0812">Transmembrane</keyword>
<dbReference type="GO" id="GO:0016020">
    <property type="term" value="C:membrane"/>
    <property type="evidence" value="ECO:0007669"/>
    <property type="project" value="UniProtKB-SubCell"/>
</dbReference>
<dbReference type="Proteomes" id="UP000655868">
    <property type="component" value="Unassembled WGS sequence"/>
</dbReference>
<evidence type="ECO:0000256" key="3">
    <source>
        <dbReference type="ARBA" id="ARBA00022692"/>
    </source>
</evidence>
<dbReference type="PANTHER" id="PTHR31885:SF6">
    <property type="entry name" value="GH04784P"/>
    <property type="match status" value="1"/>
</dbReference>
<name>A0A934NQL1_9NOCA</name>
<dbReference type="PANTHER" id="PTHR31885">
    <property type="entry name" value="GH04784P"/>
    <property type="match status" value="1"/>
</dbReference>
<comment type="similarity">
    <text evidence="2">Belongs to the TMEM86 family.</text>
</comment>
<evidence type="ECO:0000313" key="7">
    <source>
        <dbReference type="Proteomes" id="UP000655868"/>
    </source>
</evidence>
<reference evidence="6" key="1">
    <citation type="submission" date="2020-12" db="EMBL/GenBank/DDBJ databases">
        <title>Antrihabitans popcorni sp. nov. and Antrihabitans auranticaus sp. nov., isolated from a larva cave.</title>
        <authorList>
            <person name="Lee S.D."/>
            <person name="Kim I.S."/>
        </authorList>
    </citation>
    <scope>NUCLEOTIDE SEQUENCE</scope>
    <source>
        <strain evidence="6">YC3-6</strain>
    </source>
</reference>
<dbReference type="RefSeq" id="WP_199704265.1">
    <property type="nucleotide sequence ID" value="NZ_JAEMNV010000003.1"/>
</dbReference>
<sequence>MSSVRIEHAVFGAAAVATVSGAVAGSERVQQFAKPLIAPALAVGAYRRARGTDRNLLLGGLGAATLGDVLLIDPDDDTKLVRGAASFAVMQAAYTALLLRHNARPTAPAVVPRVVGWLAAAGLVRARSRAVALPLSAYGVTLATATTLASDPALAPDARTVGGLVVPTADPRSGLALGALLFTVSDGLIVFRRLFLRGDPARRISEGAILATYAAAQYFLVEGMSDLDR</sequence>
<evidence type="ECO:0000313" key="6">
    <source>
        <dbReference type="EMBL" id="MBJ8339522.1"/>
    </source>
</evidence>
<evidence type="ECO:0000256" key="5">
    <source>
        <dbReference type="ARBA" id="ARBA00023136"/>
    </source>
</evidence>
<keyword evidence="7" id="KW-1185">Reference proteome</keyword>
<keyword evidence="4" id="KW-1133">Transmembrane helix</keyword>
<proteinExistence type="inferred from homology"/>
<accession>A0A934NQL1</accession>
<gene>
    <name evidence="6" type="ORF">JGU71_11555</name>
</gene>
<comment type="subcellular location">
    <subcellularLocation>
        <location evidence="1">Membrane</location>
        <topology evidence="1">Multi-pass membrane protein</topology>
    </subcellularLocation>
</comment>
<comment type="caution">
    <text evidence="6">The sequence shown here is derived from an EMBL/GenBank/DDBJ whole genome shotgun (WGS) entry which is preliminary data.</text>
</comment>
<dbReference type="Pfam" id="PF07947">
    <property type="entry name" value="YhhN"/>
    <property type="match status" value="1"/>
</dbReference>
<evidence type="ECO:0000256" key="2">
    <source>
        <dbReference type="ARBA" id="ARBA00007375"/>
    </source>
</evidence>
<protein>
    <submittedName>
        <fullName evidence="6">Lysoplasmalogenase</fullName>
    </submittedName>
</protein>
<dbReference type="EMBL" id="JAEMNV010000003">
    <property type="protein sequence ID" value="MBJ8339522.1"/>
    <property type="molecule type" value="Genomic_DNA"/>
</dbReference>
<evidence type="ECO:0000256" key="4">
    <source>
        <dbReference type="ARBA" id="ARBA00022989"/>
    </source>
</evidence>
<organism evidence="6 7">
    <name type="scientific">Antrihabitans stalagmiti</name>
    <dbReference type="NCBI Taxonomy" id="2799499"/>
    <lineage>
        <taxon>Bacteria</taxon>
        <taxon>Bacillati</taxon>
        <taxon>Actinomycetota</taxon>
        <taxon>Actinomycetes</taxon>
        <taxon>Mycobacteriales</taxon>
        <taxon>Nocardiaceae</taxon>
        <taxon>Antrihabitans</taxon>
    </lineage>
</organism>
<evidence type="ECO:0000256" key="1">
    <source>
        <dbReference type="ARBA" id="ARBA00004141"/>
    </source>
</evidence>
<dbReference type="GO" id="GO:0016787">
    <property type="term" value="F:hydrolase activity"/>
    <property type="evidence" value="ECO:0007669"/>
    <property type="project" value="TreeGrafter"/>
</dbReference>
<dbReference type="InterPro" id="IPR012506">
    <property type="entry name" value="TMEM86B-like"/>
</dbReference>
<dbReference type="AlphaFoldDB" id="A0A934NQL1"/>
<keyword evidence="5" id="KW-0472">Membrane</keyword>